<dbReference type="EMBL" id="KV918883">
    <property type="protein sequence ID" value="OSX75996.1"/>
    <property type="molecule type" value="Genomic_DNA"/>
</dbReference>
<dbReference type="Gene3D" id="3.40.50.720">
    <property type="entry name" value="NAD(P)-binding Rossmann-like Domain"/>
    <property type="match status" value="1"/>
</dbReference>
<evidence type="ECO:0000313" key="4">
    <source>
        <dbReference type="Proteomes" id="UP000218209"/>
    </source>
</evidence>
<gene>
    <name evidence="3" type="ORF">BU14_0212s0016</name>
</gene>
<evidence type="ECO:0000256" key="2">
    <source>
        <dbReference type="ARBA" id="ARBA00023002"/>
    </source>
</evidence>
<keyword evidence="4" id="KW-1185">Reference proteome</keyword>
<proteinExistence type="inferred from homology"/>
<dbReference type="InterPro" id="IPR036291">
    <property type="entry name" value="NAD(P)-bd_dom_sf"/>
</dbReference>
<comment type="similarity">
    <text evidence="1">Belongs to the short-chain dehydrogenases/reductases (SDR) family.</text>
</comment>
<name>A0A1X6P5F5_PORUM</name>
<dbReference type="SUPFAM" id="SSF51735">
    <property type="entry name" value="NAD(P)-binding Rossmann-fold domains"/>
    <property type="match status" value="1"/>
</dbReference>
<evidence type="ECO:0000256" key="1">
    <source>
        <dbReference type="ARBA" id="ARBA00006484"/>
    </source>
</evidence>
<dbReference type="Pfam" id="PF00106">
    <property type="entry name" value="adh_short"/>
    <property type="match status" value="1"/>
</dbReference>
<dbReference type="GO" id="GO:0016491">
    <property type="term" value="F:oxidoreductase activity"/>
    <property type="evidence" value="ECO:0007669"/>
    <property type="project" value="UniProtKB-KW"/>
</dbReference>
<sequence>MSADAVAGIITGDLSTVDGVGRFAAAVRAAVAERRRDGDGGGLHTLIHNAGVFLKRRTVTGDGLETTFAVNVVAPFLLTSLLLPDLEATAAATATADDGSTLPPRVVHVSSISHMDTGGVVPWDDLQSEAAYSAYTAYGASKLLLLMVAREMAARFAAAAPAPAARIDVVALDPGTVNTKMLLAGWGACGMDVGAAGGTAWLAAARSAVSGEYYVGTSPRGGAPVSRDPAARRRLWGLLTELVAEKGGGDVYPGL</sequence>
<accession>A0A1X6P5F5</accession>
<dbReference type="PANTHER" id="PTHR24320">
    <property type="entry name" value="RETINOL DEHYDROGENASE"/>
    <property type="match status" value="1"/>
</dbReference>
<dbReference type="InterPro" id="IPR002347">
    <property type="entry name" value="SDR_fam"/>
</dbReference>
<dbReference type="OrthoDB" id="191139at2759"/>
<evidence type="ECO:0000313" key="3">
    <source>
        <dbReference type="EMBL" id="OSX75996.1"/>
    </source>
</evidence>
<dbReference type="AlphaFoldDB" id="A0A1X6P5F5"/>
<protein>
    <submittedName>
        <fullName evidence="3">Uncharacterized protein</fullName>
    </submittedName>
</protein>
<organism evidence="3 4">
    <name type="scientific">Porphyra umbilicalis</name>
    <name type="common">Purple laver</name>
    <name type="synonym">Red alga</name>
    <dbReference type="NCBI Taxonomy" id="2786"/>
    <lineage>
        <taxon>Eukaryota</taxon>
        <taxon>Rhodophyta</taxon>
        <taxon>Bangiophyceae</taxon>
        <taxon>Bangiales</taxon>
        <taxon>Bangiaceae</taxon>
        <taxon>Porphyra</taxon>
    </lineage>
</organism>
<dbReference type="PANTHER" id="PTHR24320:SF148">
    <property type="entry name" value="NAD(P)-BINDING ROSSMANN-FOLD SUPERFAMILY PROTEIN"/>
    <property type="match status" value="1"/>
</dbReference>
<reference evidence="3 4" key="1">
    <citation type="submission" date="2017-03" db="EMBL/GenBank/DDBJ databases">
        <title>WGS assembly of Porphyra umbilicalis.</title>
        <authorList>
            <person name="Brawley S.H."/>
            <person name="Blouin N.A."/>
            <person name="Ficko-Blean E."/>
            <person name="Wheeler G.L."/>
            <person name="Lohr M."/>
            <person name="Goodson H.V."/>
            <person name="Jenkins J.W."/>
            <person name="Blaby-Haas C.E."/>
            <person name="Helliwell K.E."/>
            <person name="Chan C."/>
            <person name="Marriage T."/>
            <person name="Bhattacharya D."/>
            <person name="Klein A.S."/>
            <person name="Badis Y."/>
            <person name="Brodie J."/>
            <person name="Cao Y."/>
            <person name="Collen J."/>
            <person name="Dittami S.M."/>
            <person name="Gachon C.M."/>
            <person name="Green B.R."/>
            <person name="Karpowicz S."/>
            <person name="Kim J.W."/>
            <person name="Kudahl U."/>
            <person name="Lin S."/>
            <person name="Michel G."/>
            <person name="Mittag M."/>
            <person name="Olson B.J."/>
            <person name="Pangilinan J."/>
            <person name="Peng Y."/>
            <person name="Qiu H."/>
            <person name="Shu S."/>
            <person name="Singer J.T."/>
            <person name="Smith A.G."/>
            <person name="Sprecher B.N."/>
            <person name="Wagner V."/>
            <person name="Wang W."/>
            <person name="Wang Z.-Y."/>
            <person name="Yan J."/>
            <person name="Yarish C."/>
            <person name="Zoeuner-Riek S."/>
            <person name="Zhuang Y."/>
            <person name="Zou Y."/>
            <person name="Lindquist E.A."/>
            <person name="Grimwood J."/>
            <person name="Barry K."/>
            <person name="Rokhsar D.S."/>
            <person name="Schmutz J."/>
            <person name="Stiller J.W."/>
            <person name="Grossman A.R."/>
            <person name="Prochnik S.E."/>
        </authorList>
    </citation>
    <scope>NUCLEOTIDE SEQUENCE [LARGE SCALE GENOMIC DNA]</scope>
    <source>
        <strain evidence="3">4086291</strain>
    </source>
</reference>
<dbReference type="Proteomes" id="UP000218209">
    <property type="component" value="Unassembled WGS sequence"/>
</dbReference>
<keyword evidence="2" id="KW-0560">Oxidoreductase</keyword>